<dbReference type="PROSITE" id="PS50222">
    <property type="entry name" value="EF_HAND_2"/>
    <property type="match status" value="3"/>
</dbReference>
<dbReference type="Gene3D" id="1.10.238.10">
    <property type="entry name" value="EF-hand"/>
    <property type="match status" value="2"/>
</dbReference>
<dbReference type="EMBL" id="LSMT01000347">
    <property type="protein sequence ID" value="PFX19728.1"/>
    <property type="molecule type" value="Genomic_DNA"/>
</dbReference>
<feature type="domain" description="EF-hand" evidence="3">
    <location>
        <begin position="16"/>
        <end position="51"/>
    </location>
</feature>
<sequence>MQSYGHRLQKAETPFHSPLEITAAFKLFDKNGDGHISVEELGEAMKQAGQEMQIEDIKDMIKAVDRNGNGKVEYSEFEDMMASQIGEPMTGDDLKYYFKKFDTNEDGFITSDELGLVMKTFGGKTYSKKEIDDMIKEADTDSDGKVSYKGDLCDNNLESIGTLEDSYNYSLSLLNIALVLAVYGTDD</sequence>
<dbReference type="PANTHER" id="PTHR23048:SF0">
    <property type="entry name" value="CALMODULIN LIKE 3"/>
    <property type="match status" value="1"/>
</dbReference>
<dbReference type="InterPro" id="IPR011992">
    <property type="entry name" value="EF-hand-dom_pair"/>
</dbReference>
<dbReference type="AlphaFoldDB" id="A0A2B4RTT4"/>
<protein>
    <submittedName>
        <fullName evidence="4">Calmodulin</fullName>
    </submittedName>
</protein>
<dbReference type="PANTHER" id="PTHR23048">
    <property type="entry name" value="MYOSIN LIGHT CHAIN 1, 3"/>
    <property type="match status" value="1"/>
</dbReference>
<name>A0A2B4RTT4_STYPI</name>
<accession>A0A2B4RTT4</accession>
<dbReference type="Pfam" id="PF13499">
    <property type="entry name" value="EF-hand_7"/>
    <property type="match status" value="2"/>
</dbReference>
<keyword evidence="1" id="KW-0677">Repeat</keyword>
<dbReference type="CDD" id="cd00051">
    <property type="entry name" value="EFh"/>
    <property type="match status" value="2"/>
</dbReference>
<proteinExistence type="predicted"/>
<dbReference type="FunFam" id="1.10.238.10:FF:000178">
    <property type="entry name" value="Calmodulin-2 A"/>
    <property type="match status" value="1"/>
</dbReference>
<reference evidence="5" key="1">
    <citation type="journal article" date="2017" name="bioRxiv">
        <title>Comparative analysis of the genomes of Stylophora pistillata and Acropora digitifera provides evidence for extensive differences between species of corals.</title>
        <authorList>
            <person name="Voolstra C.R."/>
            <person name="Li Y."/>
            <person name="Liew Y.J."/>
            <person name="Baumgarten S."/>
            <person name="Zoccola D."/>
            <person name="Flot J.-F."/>
            <person name="Tambutte S."/>
            <person name="Allemand D."/>
            <person name="Aranda M."/>
        </authorList>
    </citation>
    <scope>NUCLEOTIDE SEQUENCE [LARGE SCALE GENOMIC DNA]</scope>
</reference>
<evidence type="ECO:0000256" key="1">
    <source>
        <dbReference type="ARBA" id="ARBA00022737"/>
    </source>
</evidence>
<evidence type="ECO:0000313" key="5">
    <source>
        <dbReference type="Proteomes" id="UP000225706"/>
    </source>
</evidence>
<gene>
    <name evidence="4" type="primary">3</name>
    <name evidence="4" type="ORF">AWC38_SpisGene15869</name>
</gene>
<dbReference type="STRING" id="50429.A0A2B4RTT4"/>
<dbReference type="PROSITE" id="PS00018">
    <property type="entry name" value="EF_HAND_1"/>
    <property type="match status" value="3"/>
</dbReference>
<dbReference type="Proteomes" id="UP000225706">
    <property type="component" value="Unassembled WGS sequence"/>
</dbReference>
<feature type="domain" description="EF-hand" evidence="3">
    <location>
        <begin position="89"/>
        <end position="124"/>
    </location>
</feature>
<evidence type="ECO:0000256" key="2">
    <source>
        <dbReference type="ARBA" id="ARBA00022837"/>
    </source>
</evidence>
<dbReference type="OrthoDB" id="26525at2759"/>
<keyword evidence="5" id="KW-1185">Reference proteome</keyword>
<dbReference type="SUPFAM" id="SSF47473">
    <property type="entry name" value="EF-hand"/>
    <property type="match status" value="1"/>
</dbReference>
<dbReference type="InterPro" id="IPR050230">
    <property type="entry name" value="CALM/Myosin/TropC-like"/>
</dbReference>
<feature type="domain" description="EF-hand" evidence="3">
    <location>
        <begin position="52"/>
        <end position="87"/>
    </location>
</feature>
<dbReference type="GO" id="GO:0005509">
    <property type="term" value="F:calcium ion binding"/>
    <property type="evidence" value="ECO:0007669"/>
    <property type="project" value="InterPro"/>
</dbReference>
<organism evidence="4 5">
    <name type="scientific">Stylophora pistillata</name>
    <name type="common">Smooth cauliflower coral</name>
    <dbReference type="NCBI Taxonomy" id="50429"/>
    <lineage>
        <taxon>Eukaryota</taxon>
        <taxon>Metazoa</taxon>
        <taxon>Cnidaria</taxon>
        <taxon>Anthozoa</taxon>
        <taxon>Hexacorallia</taxon>
        <taxon>Scleractinia</taxon>
        <taxon>Astrocoeniina</taxon>
        <taxon>Pocilloporidae</taxon>
        <taxon>Stylophora</taxon>
    </lineage>
</organism>
<evidence type="ECO:0000313" key="4">
    <source>
        <dbReference type="EMBL" id="PFX19728.1"/>
    </source>
</evidence>
<dbReference type="InterPro" id="IPR018247">
    <property type="entry name" value="EF_Hand_1_Ca_BS"/>
</dbReference>
<comment type="caution">
    <text evidence="4">The sequence shown here is derived from an EMBL/GenBank/DDBJ whole genome shotgun (WGS) entry which is preliminary data.</text>
</comment>
<dbReference type="SMART" id="SM00054">
    <property type="entry name" value="EFh"/>
    <property type="match status" value="4"/>
</dbReference>
<dbReference type="InterPro" id="IPR002048">
    <property type="entry name" value="EF_hand_dom"/>
</dbReference>
<evidence type="ECO:0000259" key="3">
    <source>
        <dbReference type="PROSITE" id="PS50222"/>
    </source>
</evidence>
<dbReference type="GO" id="GO:0016460">
    <property type="term" value="C:myosin II complex"/>
    <property type="evidence" value="ECO:0007669"/>
    <property type="project" value="TreeGrafter"/>
</dbReference>
<keyword evidence="2" id="KW-0106">Calcium</keyword>